<sequence>MIAKIAITKLLIMVHLIFRQPLVGRKKTGHILGTLEPVLAVLTIATKRVRALQTPHLGKLLGIAMGTFGKVIIPNEWLTIKPLRALLGAPRAWAASASRARVASSELVRIGPTKG</sequence>
<keyword evidence="3" id="KW-1185">Reference proteome</keyword>
<dbReference type="KEGG" id="bcom:BAUCODRAFT_220401"/>
<protein>
    <recommendedName>
        <fullName evidence="4">Secreted protein</fullName>
    </recommendedName>
</protein>
<dbReference type="HOGENOM" id="CLU_2108587_0_0_1"/>
<dbReference type="Proteomes" id="UP000011761">
    <property type="component" value="Unassembled WGS sequence"/>
</dbReference>
<evidence type="ECO:0000313" key="2">
    <source>
        <dbReference type="EMBL" id="EMC94085.1"/>
    </source>
</evidence>
<evidence type="ECO:0000313" key="3">
    <source>
        <dbReference type="Proteomes" id="UP000011761"/>
    </source>
</evidence>
<feature type="signal peptide" evidence="1">
    <location>
        <begin position="1"/>
        <end position="19"/>
    </location>
</feature>
<dbReference type="EMBL" id="KB445559">
    <property type="protein sequence ID" value="EMC94085.1"/>
    <property type="molecule type" value="Genomic_DNA"/>
</dbReference>
<dbReference type="GeneID" id="19109851"/>
<reference evidence="2 3" key="1">
    <citation type="journal article" date="2012" name="PLoS Pathog.">
        <title>Diverse lifestyles and strategies of plant pathogenesis encoded in the genomes of eighteen Dothideomycetes fungi.</title>
        <authorList>
            <person name="Ohm R.A."/>
            <person name="Feau N."/>
            <person name="Henrissat B."/>
            <person name="Schoch C.L."/>
            <person name="Horwitz B.A."/>
            <person name="Barry K.W."/>
            <person name="Condon B.J."/>
            <person name="Copeland A.C."/>
            <person name="Dhillon B."/>
            <person name="Glaser F."/>
            <person name="Hesse C.N."/>
            <person name="Kosti I."/>
            <person name="LaButti K."/>
            <person name="Lindquist E.A."/>
            <person name="Lucas S."/>
            <person name="Salamov A.A."/>
            <person name="Bradshaw R.E."/>
            <person name="Ciuffetti L."/>
            <person name="Hamelin R.C."/>
            <person name="Kema G.H.J."/>
            <person name="Lawrence C."/>
            <person name="Scott J.A."/>
            <person name="Spatafora J.W."/>
            <person name="Turgeon B.G."/>
            <person name="de Wit P.J.G.M."/>
            <person name="Zhong S."/>
            <person name="Goodwin S.B."/>
            <person name="Grigoriev I.V."/>
        </authorList>
    </citation>
    <scope>NUCLEOTIDE SEQUENCE [LARGE SCALE GENOMIC DNA]</scope>
    <source>
        <strain evidence="2 3">UAMH 10762</strain>
    </source>
</reference>
<dbReference type="AlphaFoldDB" id="M2N5Q0"/>
<accession>M2N5Q0</accession>
<proteinExistence type="predicted"/>
<dbReference type="RefSeq" id="XP_007679025.1">
    <property type="nucleotide sequence ID" value="XM_007680835.1"/>
</dbReference>
<name>M2N5Q0_BAUPA</name>
<feature type="chain" id="PRO_5004021929" description="Secreted protein" evidence="1">
    <location>
        <begin position="20"/>
        <end position="115"/>
    </location>
</feature>
<gene>
    <name evidence="2" type="ORF">BAUCODRAFT_220401</name>
</gene>
<evidence type="ECO:0008006" key="4">
    <source>
        <dbReference type="Google" id="ProtNLM"/>
    </source>
</evidence>
<keyword evidence="1" id="KW-0732">Signal</keyword>
<organism evidence="2 3">
    <name type="scientific">Baudoinia panamericana (strain UAMH 10762)</name>
    <name type="common">Angels' share fungus</name>
    <name type="synonym">Baudoinia compniacensis (strain UAMH 10762)</name>
    <dbReference type="NCBI Taxonomy" id="717646"/>
    <lineage>
        <taxon>Eukaryota</taxon>
        <taxon>Fungi</taxon>
        <taxon>Dikarya</taxon>
        <taxon>Ascomycota</taxon>
        <taxon>Pezizomycotina</taxon>
        <taxon>Dothideomycetes</taxon>
        <taxon>Dothideomycetidae</taxon>
        <taxon>Mycosphaerellales</taxon>
        <taxon>Teratosphaeriaceae</taxon>
        <taxon>Baudoinia</taxon>
    </lineage>
</organism>
<evidence type="ECO:0000256" key="1">
    <source>
        <dbReference type="SAM" id="SignalP"/>
    </source>
</evidence>